<dbReference type="RefSeq" id="WP_025074586.1">
    <property type="nucleotide sequence ID" value="NZ_FQVD01000012.1"/>
</dbReference>
<feature type="signal peptide" evidence="1">
    <location>
        <begin position="1"/>
        <end position="20"/>
    </location>
</feature>
<dbReference type="Proteomes" id="UP000184436">
    <property type="component" value="Unassembled WGS sequence"/>
</dbReference>
<dbReference type="Pfam" id="PF06439">
    <property type="entry name" value="3keto-disac_hyd"/>
    <property type="match status" value="2"/>
</dbReference>
<dbReference type="InterPro" id="IPR004155">
    <property type="entry name" value="PBS_lyase_HEAT"/>
</dbReference>
<keyword evidence="1" id="KW-0732">Signal</keyword>
<dbReference type="AlphaFoldDB" id="A0A1M4ZEU3"/>
<evidence type="ECO:0000256" key="1">
    <source>
        <dbReference type="SAM" id="SignalP"/>
    </source>
</evidence>
<dbReference type="EMBL" id="FQVD01000012">
    <property type="protein sequence ID" value="SHF16579.1"/>
    <property type="molecule type" value="Genomic_DNA"/>
</dbReference>
<feature type="domain" description="3-keto-alpha-glucoside-1,2-lyase/3-keto-2-hydroxy-glucal hydratase" evidence="2">
    <location>
        <begin position="965"/>
        <end position="1155"/>
    </location>
</feature>
<dbReference type="GO" id="GO:0016787">
    <property type="term" value="F:hydrolase activity"/>
    <property type="evidence" value="ECO:0007669"/>
    <property type="project" value="InterPro"/>
</dbReference>
<dbReference type="Gene3D" id="1.25.10.10">
    <property type="entry name" value="Leucine-rich Repeat Variant"/>
    <property type="match status" value="2"/>
</dbReference>
<dbReference type="SMART" id="SM00567">
    <property type="entry name" value="EZ_HEAT"/>
    <property type="match status" value="5"/>
</dbReference>
<dbReference type="Pfam" id="PF13646">
    <property type="entry name" value="HEAT_2"/>
    <property type="match status" value="1"/>
</dbReference>
<dbReference type="InterPro" id="IPR010496">
    <property type="entry name" value="AL/BT2_dom"/>
</dbReference>
<name>A0A1M4ZEU3_9BACE</name>
<evidence type="ECO:0000313" key="3">
    <source>
        <dbReference type="EMBL" id="SHF16579.1"/>
    </source>
</evidence>
<dbReference type="InterPro" id="IPR016024">
    <property type="entry name" value="ARM-type_fold"/>
</dbReference>
<reference evidence="3 4" key="1">
    <citation type="submission" date="2016-11" db="EMBL/GenBank/DDBJ databases">
        <authorList>
            <person name="Jaros S."/>
            <person name="Januszkiewicz K."/>
            <person name="Wedrychowicz H."/>
        </authorList>
    </citation>
    <scope>NUCLEOTIDE SEQUENCE [LARGE SCALE GENOMIC DNA]</scope>
    <source>
        <strain evidence="3 4">DSM 26883</strain>
    </source>
</reference>
<dbReference type="Pfam" id="PF03130">
    <property type="entry name" value="HEAT_PBS"/>
    <property type="match status" value="1"/>
</dbReference>
<dbReference type="OrthoDB" id="9806233at2"/>
<evidence type="ECO:0000313" key="4">
    <source>
        <dbReference type="Proteomes" id="UP000184436"/>
    </source>
</evidence>
<evidence type="ECO:0000259" key="2">
    <source>
        <dbReference type="Pfam" id="PF06439"/>
    </source>
</evidence>
<dbReference type="InterPro" id="IPR011989">
    <property type="entry name" value="ARM-like"/>
</dbReference>
<dbReference type="STRING" id="871325.SAMN05444349_11291"/>
<keyword evidence="4" id="KW-1185">Reference proteome</keyword>
<protein>
    <submittedName>
        <fullName evidence="3">HEAT repeat</fullName>
    </submittedName>
</protein>
<proteinExistence type="predicted"/>
<gene>
    <name evidence="3" type="ORF">SAMN05444349_11291</name>
</gene>
<feature type="domain" description="3-keto-alpha-glucoside-1,2-lyase/3-keto-2-hydroxy-glucal hydratase" evidence="2">
    <location>
        <begin position="748"/>
        <end position="947"/>
    </location>
</feature>
<feature type="chain" id="PRO_5030031225" evidence="1">
    <location>
        <begin position="21"/>
        <end position="1158"/>
    </location>
</feature>
<sequence>MKKVYISIATLLLCGSMLMAQSPANRTAKTTVADVLVQMPAAKQAEYNKLIKELSSTGEEGVLMLIDRINPPGKGSNSNVDYALSGLSHYVMAKGEEKARLTIANAYLKALDKASEREKKAFIIRQLQILGKDECVDVLATYLNDESLSSPAACALASIGSPKAGAILTTALKSRSGSPKTQKNIIQAIGDVQVTEAEDILLTLLETSNPEIQTELLYALSQIGSLKSLNALANAAAKDGYTMTKEGANEAYIILLNRLIEQGHLKEVTKAAKKLQKDAAKAGKEQTSEAALQTLLHAELAKGQSDNANATKLILTAMKSPSRNYRNAALNYASHYADKNLYIELAKAMEKAKPEVKVDILSWIGREAKKTSKHETIQNLEIRSGLPLQQVLLKQIANTNFDVKQAAVWALVKMGNPASIPSIAALLKDNDKQIVLLGQDALVAFPGNINDAVAEIIPSSTDAGKIAGIELLSMRKASNNLNTVLEQIQSGSPEVKKVAYATLKDVVSNKDIDTMCKMLESADVQTVPAMQRAVISAISSLPVKEQVKTVNSRMSQAGDKQYLYYLVLSSTGQSEVLATIVKGFHSNTGVKQDAAFEALLNWKDSQVADELYNICKQNPSSKFFEPGLKTYIKLVSNPAFTGERRLLSLRKAMEIAQTDAQKKAILQQIEKTDTFLGMLYAGEFLDQKPVQQAAANAVMNIALGNKEYIGTNVRDLLNKVLEVLDNPDARYQKEAIKKHLAEMPQGEGFVSIFNGKDLTGWKGLVENPIVRAKMKPAQLAEAQKKADEAMRRDWKVENGLLAFVGKGFDNLCTEKQYGDFEMYVDWMLDPAGPEADAGIYLRGTPQVQIWDTSRTNVGAQVGSGGLYNNQVNKSKPSKVADNKLGEWNSFYIKMVGDRVTVILNGEKVVDDVILENYWDRKSPIFPIEQIELQAHGSKVYYRNIYIKELERKEPFKLSAEEVKEGFKILFDGTNMHEWTGNTVDYTLEDNCISLNPSKSFGGNLYTKDEYDNFVFRFEFQLTPGANNGVGIRTPMKGDAAYVGMEIQILDCEHPIYKDITPLQHHGSVYGIIPAKPDHHGIFKPVGEWNVEEIVANGDNIRVTVNGVVITEGNIREATKNGTADHKKHPGLFNKKGHIGFLGHGSPVKFRNIRIKELK</sequence>
<accession>A0A1M4ZEU3</accession>
<dbReference type="SUPFAM" id="SSF48371">
    <property type="entry name" value="ARM repeat"/>
    <property type="match status" value="2"/>
</dbReference>
<organism evidence="3 4">
    <name type="scientific">Bacteroides faecichinchillae</name>
    <dbReference type="NCBI Taxonomy" id="871325"/>
    <lineage>
        <taxon>Bacteria</taxon>
        <taxon>Pseudomonadati</taxon>
        <taxon>Bacteroidota</taxon>
        <taxon>Bacteroidia</taxon>
        <taxon>Bacteroidales</taxon>
        <taxon>Bacteroidaceae</taxon>
        <taxon>Bacteroides</taxon>
    </lineage>
</organism>
<dbReference type="Gene3D" id="2.60.120.560">
    <property type="entry name" value="Exo-inulinase, domain 1"/>
    <property type="match status" value="2"/>
</dbReference>